<organism evidence="2 3">
    <name type="scientific">Holdemania massiliensis</name>
    <dbReference type="NCBI Taxonomy" id="1468449"/>
    <lineage>
        <taxon>Bacteria</taxon>
        <taxon>Bacillati</taxon>
        <taxon>Bacillota</taxon>
        <taxon>Erysipelotrichia</taxon>
        <taxon>Erysipelotrichales</taxon>
        <taxon>Erysipelotrichaceae</taxon>
        <taxon>Holdemania</taxon>
    </lineage>
</organism>
<proteinExistence type="predicted"/>
<dbReference type="PROSITE" id="PS51257">
    <property type="entry name" value="PROKAR_LIPOPROTEIN"/>
    <property type="match status" value="1"/>
</dbReference>
<evidence type="ECO:0000313" key="2">
    <source>
        <dbReference type="EMBL" id="MSC31535.1"/>
    </source>
</evidence>
<evidence type="ECO:0000313" key="3">
    <source>
        <dbReference type="Proteomes" id="UP000480929"/>
    </source>
</evidence>
<gene>
    <name evidence="2" type="ORF">GKD88_00135</name>
</gene>
<protein>
    <recommendedName>
        <fullName evidence="4">Lipoprotein</fullName>
    </recommendedName>
</protein>
<keyword evidence="1" id="KW-0732">Signal</keyword>
<dbReference type="EMBL" id="WKPI01000001">
    <property type="protein sequence ID" value="MSC31535.1"/>
    <property type="molecule type" value="Genomic_DNA"/>
</dbReference>
<name>A0ABW9QCF2_9FIRM</name>
<comment type="caution">
    <text evidence="2">The sequence shown here is derived from an EMBL/GenBank/DDBJ whole genome shotgun (WGS) entry which is preliminary data.</text>
</comment>
<feature type="chain" id="PRO_5045735119" description="Lipoprotein" evidence="1">
    <location>
        <begin position="21"/>
        <end position="199"/>
    </location>
</feature>
<accession>A0ABW9QCF2</accession>
<dbReference type="Proteomes" id="UP000480929">
    <property type="component" value="Unassembled WGS sequence"/>
</dbReference>
<sequence>MMRKILFLFLSLLLFGGCSFQSDELSSPSPDSNLISSSPPTLIPEQEEHAFSDYPKTKRFLYVCHNWKEKDIDPRLDLPEGESDFLRDSLVFVLYPQKNGTARLYITSRLETEYSEWIDGEYIALGNHAYSFAVQYARCTEYGFDGCSTEPFATEGDILPGYFVIEEDTLYYLGQSDDFSNYDDYPACEFYFADEVPTS</sequence>
<evidence type="ECO:0008006" key="4">
    <source>
        <dbReference type="Google" id="ProtNLM"/>
    </source>
</evidence>
<evidence type="ECO:0000256" key="1">
    <source>
        <dbReference type="SAM" id="SignalP"/>
    </source>
</evidence>
<dbReference type="RefSeq" id="WP_154237454.1">
    <property type="nucleotide sequence ID" value="NZ_WKPI01000001.1"/>
</dbReference>
<feature type="signal peptide" evidence="1">
    <location>
        <begin position="1"/>
        <end position="20"/>
    </location>
</feature>
<reference evidence="2 3" key="1">
    <citation type="journal article" date="2019" name="Nat. Med.">
        <title>A library of human gut bacterial isolates paired with longitudinal multiomics data enables mechanistic microbiome research.</title>
        <authorList>
            <person name="Poyet M."/>
            <person name="Groussin M."/>
            <person name="Gibbons S.M."/>
            <person name="Avila-Pacheco J."/>
            <person name="Jiang X."/>
            <person name="Kearney S.M."/>
            <person name="Perrotta A.R."/>
            <person name="Berdy B."/>
            <person name="Zhao S."/>
            <person name="Lieberman T.D."/>
            <person name="Swanson P.K."/>
            <person name="Smith M."/>
            <person name="Roesemann S."/>
            <person name="Alexander J.E."/>
            <person name="Rich S.A."/>
            <person name="Livny J."/>
            <person name="Vlamakis H."/>
            <person name="Clish C."/>
            <person name="Bullock K."/>
            <person name="Deik A."/>
            <person name="Scott J."/>
            <person name="Pierce K.A."/>
            <person name="Xavier R.J."/>
            <person name="Alm E.J."/>
        </authorList>
    </citation>
    <scope>NUCLEOTIDE SEQUENCE [LARGE SCALE GENOMIC DNA]</scope>
    <source>
        <strain evidence="2 3">BIOML-A5</strain>
    </source>
</reference>
<keyword evidence="3" id="KW-1185">Reference proteome</keyword>